<dbReference type="PANTHER" id="PTHR43833">
    <property type="entry name" value="POTASSIUM CHANNEL PROTEIN 2-RELATED-RELATED"/>
    <property type="match status" value="1"/>
</dbReference>
<evidence type="ECO:0000256" key="7">
    <source>
        <dbReference type="ARBA" id="ARBA00023303"/>
    </source>
</evidence>
<dbReference type="SUPFAM" id="SSF51735">
    <property type="entry name" value="NAD(P)-binding Rossmann-fold domains"/>
    <property type="match status" value="1"/>
</dbReference>
<dbReference type="Gene3D" id="1.10.287.70">
    <property type="match status" value="1"/>
</dbReference>
<sequence>MRQLGWIVAVLTALTTIGTCWFWLVEGWSLVDSAFMTVITLSTVGYNEVRPLSDRSRVFVMIYLVCGLGVFLFAVVQLGEMIVRAELRTWLRKRGMNSTLQSVKNHFIVCGFGRMGRTICRHLADRKLAFVVIDQNEETLAECEQHGWPCVRDDATSDCTLLDAGIHRARGLAVVLDSDADNLYVVLSARLIAPDLQIIARASDESSAHKMEKAGANRVVSLFANGAATMAQLLINPHVEDFFEFVSGTGATLDLAEIRVSADSPCTGRMLADTDFRSRGVIVVAVRRPNGDVLLPPSGSTVIGTGDVLIALGKVAAVSAVLSCEYQDASGSSLAHQKN</sequence>
<protein>
    <submittedName>
        <fullName evidence="11">TrkA-N domain-containing protein</fullName>
    </submittedName>
</protein>
<comment type="caution">
    <text evidence="11">The sequence shown here is derived from an EMBL/GenBank/DDBJ whole genome shotgun (WGS) entry which is preliminary data.</text>
</comment>
<dbReference type="SUPFAM" id="SSF81324">
    <property type="entry name" value="Voltage-gated potassium channels"/>
    <property type="match status" value="1"/>
</dbReference>
<feature type="domain" description="RCK C-terminal" evidence="10">
    <location>
        <begin position="240"/>
        <end position="327"/>
    </location>
</feature>
<keyword evidence="4 8" id="KW-1133">Transmembrane helix</keyword>
<gene>
    <name evidence="11" type="ORF">RMSM_05004</name>
</gene>
<proteinExistence type="predicted"/>
<keyword evidence="7" id="KW-0407">Ion channel</keyword>
<dbReference type="PRINTS" id="PR01333">
    <property type="entry name" value="2POREKCHANEL"/>
</dbReference>
<feature type="transmembrane region" description="Helical" evidence="8">
    <location>
        <begin position="28"/>
        <end position="46"/>
    </location>
</feature>
<dbReference type="InterPro" id="IPR036291">
    <property type="entry name" value="NAD(P)-bd_dom_sf"/>
</dbReference>
<dbReference type="InterPro" id="IPR006037">
    <property type="entry name" value="RCK_C"/>
</dbReference>
<evidence type="ECO:0000256" key="1">
    <source>
        <dbReference type="ARBA" id="ARBA00004651"/>
    </source>
</evidence>
<dbReference type="InterPro" id="IPR003280">
    <property type="entry name" value="2pore_dom_K_chnl"/>
</dbReference>
<evidence type="ECO:0000256" key="6">
    <source>
        <dbReference type="ARBA" id="ARBA00023136"/>
    </source>
</evidence>
<evidence type="ECO:0000256" key="2">
    <source>
        <dbReference type="ARBA" id="ARBA00022448"/>
    </source>
</evidence>
<feature type="domain" description="RCK N-terminal" evidence="9">
    <location>
        <begin position="104"/>
        <end position="221"/>
    </location>
</feature>
<dbReference type="GO" id="GO:0005886">
    <property type="term" value="C:plasma membrane"/>
    <property type="evidence" value="ECO:0007669"/>
    <property type="project" value="UniProtKB-SubCell"/>
</dbReference>
<dbReference type="GO" id="GO:0005267">
    <property type="term" value="F:potassium channel activity"/>
    <property type="evidence" value="ECO:0007669"/>
    <property type="project" value="InterPro"/>
</dbReference>
<dbReference type="Proteomes" id="UP000011991">
    <property type="component" value="Unassembled WGS sequence"/>
</dbReference>
<comment type="subcellular location">
    <subcellularLocation>
        <location evidence="1">Cell membrane</location>
        <topology evidence="1">Multi-pass membrane protein</topology>
    </subcellularLocation>
</comment>
<dbReference type="Pfam" id="PF02080">
    <property type="entry name" value="TrkA_C"/>
    <property type="match status" value="1"/>
</dbReference>
<evidence type="ECO:0000259" key="9">
    <source>
        <dbReference type="PROSITE" id="PS51201"/>
    </source>
</evidence>
<dbReference type="Pfam" id="PF07885">
    <property type="entry name" value="Ion_trans_2"/>
    <property type="match status" value="1"/>
</dbReference>
<keyword evidence="6 8" id="KW-0472">Membrane</keyword>
<dbReference type="PATRIC" id="fig|1265738.3.peg.5032"/>
<dbReference type="InterPro" id="IPR050721">
    <property type="entry name" value="Trk_Ktr_HKT_K-transport"/>
</dbReference>
<evidence type="ECO:0000313" key="11">
    <source>
        <dbReference type="EMBL" id="EMI18079.1"/>
    </source>
</evidence>
<name>M5RVU3_9BACT</name>
<evidence type="ECO:0000256" key="3">
    <source>
        <dbReference type="ARBA" id="ARBA00022692"/>
    </source>
</evidence>
<dbReference type="RefSeq" id="WP_008702058.1">
    <property type="nucleotide sequence ID" value="NZ_ANOG01000708.1"/>
</dbReference>
<evidence type="ECO:0000256" key="5">
    <source>
        <dbReference type="ARBA" id="ARBA00023065"/>
    </source>
</evidence>
<dbReference type="InterPro" id="IPR013099">
    <property type="entry name" value="K_chnl_dom"/>
</dbReference>
<dbReference type="InterPro" id="IPR036721">
    <property type="entry name" value="RCK_C_sf"/>
</dbReference>
<dbReference type="PROSITE" id="PS51201">
    <property type="entry name" value="RCK_N"/>
    <property type="match status" value="1"/>
</dbReference>
<accession>M5RVU3</accession>
<evidence type="ECO:0000259" key="10">
    <source>
        <dbReference type="PROSITE" id="PS51202"/>
    </source>
</evidence>
<evidence type="ECO:0000313" key="12">
    <source>
        <dbReference type="Proteomes" id="UP000011991"/>
    </source>
</evidence>
<keyword evidence="5" id="KW-0406">Ion transport</keyword>
<dbReference type="AlphaFoldDB" id="M5RVU3"/>
<keyword evidence="3 8" id="KW-0812">Transmembrane</keyword>
<feature type="transmembrane region" description="Helical" evidence="8">
    <location>
        <begin position="58"/>
        <end position="79"/>
    </location>
</feature>
<dbReference type="SUPFAM" id="SSF116726">
    <property type="entry name" value="TrkA C-terminal domain-like"/>
    <property type="match status" value="1"/>
</dbReference>
<dbReference type="PROSITE" id="PS51202">
    <property type="entry name" value="RCK_C"/>
    <property type="match status" value="1"/>
</dbReference>
<organism evidence="11 12">
    <name type="scientific">Rhodopirellula maiorica SM1</name>
    <dbReference type="NCBI Taxonomy" id="1265738"/>
    <lineage>
        <taxon>Bacteria</taxon>
        <taxon>Pseudomonadati</taxon>
        <taxon>Planctomycetota</taxon>
        <taxon>Planctomycetia</taxon>
        <taxon>Pirellulales</taxon>
        <taxon>Pirellulaceae</taxon>
        <taxon>Novipirellula</taxon>
    </lineage>
</organism>
<dbReference type="PANTHER" id="PTHR43833:SF9">
    <property type="entry name" value="POTASSIUM CHANNEL PROTEIN YUGO-RELATED"/>
    <property type="match status" value="1"/>
</dbReference>
<evidence type="ECO:0000256" key="8">
    <source>
        <dbReference type="SAM" id="Phobius"/>
    </source>
</evidence>
<keyword evidence="2" id="KW-0813">Transport</keyword>
<evidence type="ECO:0000256" key="4">
    <source>
        <dbReference type="ARBA" id="ARBA00022989"/>
    </source>
</evidence>
<dbReference type="EMBL" id="ANOG01000708">
    <property type="protein sequence ID" value="EMI18079.1"/>
    <property type="molecule type" value="Genomic_DNA"/>
</dbReference>
<reference evidence="11 12" key="1">
    <citation type="journal article" date="2013" name="Mar. Genomics">
        <title>Expression of sulfatases in Rhodopirellula baltica and the diversity of sulfatases in the genus Rhodopirellula.</title>
        <authorList>
            <person name="Wegner C.E."/>
            <person name="Richter-Heitmann T."/>
            <person name="Klindworth A."/>
            <person name="Klockow C."/>
            <person name="Richter M."/>
            <person name="Achstetter T."/>
            <person name="Glockner F.O."/>
            <person name="Harder J."/>
        </authorList>
    </citation>
    <scope>NUCLEOTIDE SEQUENCE [LARGE SCALE GENOMIC DNA]</scope>
    <source>
        <strain evidence="11 12">SM1</strain>
    </source>
</reference>
<keyword evidence="12" id="KW-1185">Reference proteome</keyword>
<dbReference type="Gene3D" id="3.30.70.1450">
    <property type="entry name" value="Regulator of K+ conductance, C-terminal domain"/>
    <property type="match status" value="1"/>
</dbReference>
<dbReference type="OrthoDB" id="9785285at2"/>
<dbReference type="InterPro" id="IPR003148">
    <property type="entry name" value="RCK_N"/>
</dbReference>
<dbReference type="Pfam" id="PF02254">
    <property type="entry name" value="TrkA_N"/>
    <property type="match status" value="1"/>
</dbReference>
<dbReference type="Gene3D" id="3.40.50.720">
    <property type="entry name" value="NAD(P)-binding Rossmann-like Domain"/>
    <property type="match status" value="1"/>
</dbReference>